<gene>
    <name evidence="1" type="ORF">I5803_06795</name>
</gene>
<protein>
    <submittedName>
        <fullName evidence="1">Uncharacterized protein</fullName>
    </submittedName>
</protein>
<evidence type="ECO:0000313" key="1">
    <source>
        <dbReference type="EMBL" id="MBG9387719.1"/>
    </source>
</evidence>
<accession>A0A931H382</accession>
<keyword evidence="2" id="KW-1185">Reference proteome</keyword>
<dbReference type="EMBL" id="JADWYS010000001">
    <property type="protein sequence ID" value="MBG9387719.1"/>
    <property type="molecule type" value="Genomic_DNA"/>
</dbReference>
<sequence>MKGYYTVKLVGGDLAGRLRIELETRYARALEGLLGGPEQVKDVCLAAAAHARSNAPADPRLRAACLSAEAVAWHGRARCEGARFELNAWEAVDLA</sequence>
<evidence type="ECO:0000313" key="2">
    <source>
        <dbReference type="Proteomes" id="UP000651050"/>
    </source>
</evidence>
<name>A0A931H382_9BURK</name>
<dbReference type="AlphaFoldDB" id="A0A931H382"/>
<organism evidence="1 2">
    <name type="scientific">Caenimonas aquaedulcis</name>
    <dbReference type="NCBI Taxonomy" id="2793270"/>
    <lineage>
        <taxon>Bacteria</taxon>
        <taxon>Pseudomonadati</taxon>
        <taxon>Pseudomonadota</taxon>
        <taxon>Betaproteobacteria</taxon>
        <taxon>Burkholderiales</taxon>
        <taxon>Comamonadaceae</taxon>
        <taxon>Caenimonas</taxon>
    </lineage>
</organism>
<dbReference type="RefSeq" id="WP_196985619.1">
    <property type="nucleotide sequence ID" value="NZ_JADWYS010000001.1"/>
</dbReference>
<dbReference type="Proteomes" id="UP000651050">
    <property type="component" value="Unassembled WGS sequence"/>
</dbReference>
<proteinExistence type="predicted"/>
<comment type="caution">
    <text evidence="1">The sequence shown here is derived from an EMBL/GenBank/DDBJ whole genome shotgun (WGS) entry which is preliminary data.</text>
</comment>
<reference evidence="1" key="1">
    <citation type="submission" date="2020-11" db="EMBL/GenBank/DDBJ databases">
        <title>Bacterial whole genome sequence for Caenimonas sp. DR4.4.</title>
        <authorList>
            <person name="Le V."/>
            <person name="Ko S.-R."/>
            <person name="Ahn C.-Y."/>
            <person name="Oh H.-M."/>
        </authorList>
    </citation>
    <scope>NUCLEOTIDE SEQUENCE</scope>
    <source>
        <strain evidence="1">DR4.4</strain>
    </source>
</reference>